<reference evidence="1 2" key="1">
    <citation type="submission" date="2017-12" db="EMBL/GenBank/DDBJ databases">
        <title>Genomes of bacteria within cyanobacterial aggregates.</title>
        <authorList>
            <person name="Cai H."/>
        </authorList>
    </citation>
    <scope>NUCLEOTIDE SEQUENCE [LARGE SCALE GENOMIC DNA]</scope>
    <source>
        <strain evidence="1 2">TH16</strain>
    </source>
</reference>
<dbReference type="Proteomes" id="UP000234752">
    <property type="component" value="Chromosome eg_2"/>
</dbReference>
<dbReference type="OrthoDB" id="9962168at2"/>
<evidence type="ECO:0000313" key="1">
    <source>
        <dbReference type="EMBL" id="AUN31986.1"/>
    </source>
</evidence>
<keyword evidence="2" id="KW-1185">Reference proteome</keyword>
<proteinExistence type="predicted"/>
<name>A0A2K9NHE6_9PROT</name>
<dbReference type="KEGG" id="ncb:C0V82_16280"/>
<accession>A0A2K9NHE6</accession>
<protein>
    <submittedName>
        <fullName evidence="1">Uncharacterized protein</fullName>
    </submittedName>
</protein>
<organism evidence="1 2">
    <name type="scientific">Niveispirillum cyanobacteriorum</name>
    <dbReference type="NCBI Taxonomy" id="1612173"/>
    <lineage>
        <taxon>Bacteria</taxon>
        <taxon>Pseudomonadati</taxon>
        <taxon>Pseudomonadota</taxon>
        <taxon>Alphaproteobacteria</taxon>
        <taxon>Rhodospirillales</taxon>
        <taxon>Azospirillaceae</taxon>
        <taxon>Niveispirillum</taxon>
    </lineage>
</organism>
<sequence length="72" mass="7842">MTLPLTVKDRMEALGWTFDCDIDDSGGLIAGAMKLVRTSPTVSRVTDYHTDQQFKTDVAACMAACQAEEGWA</sequence>
<gene>
    <name evidence="1" type="ORF">C0V82_16280</name>
</gene>
<dbReference type="AlphaFoldDB" id="A0A2K9NHE6"/>
<dbReference type="RefSeq" id="WP_102113540.1">
    <property type="nucleotide sequence ID" value="NZ_BMGN01000012.1"/>
</dbReference>
<dbReference type="EMBL" id="CP025612">
    <property type="protein sequence ID" value="AUN31986.1"/>
    <property type="molecule type" value="Genomic_DNA"/>
</dbReference>
<evidence type="ECO:0000313" key="2">
    <source>
        <dbReference type="Proteomes" id="UP000234752"/>
    </source>
</evidence>